<sequence length="285" mass="34074">MIEYSFAIGGAPRNDEIIARIDLIKVPNFNLWLPRLSLYNCYAWWLDHRMFDSSNVEIIIPAALNVPFSIKDRPFYLYELKHHYQIYLSSLPLNLRKYLERMDHCAGTKIDRFYNQHSYRNWNNQNMAMNFIYPNIEQFLRIQLQKLQSYVERNNRKLREHFENDLDGLITEIVDDLLIKMKNLNETQQKFEQFVRIKLIDDENSSEQNLNRKENFSRKFIRKENSWWQLDSLSQTIIPTVIIAVLFCITALIILLALITFVLFYFRSFSPSLSTIALDNNNNNI</sequence>
<reference evidence="2" key="1">
    <citation type="submission" date="2020-06" db="EMBL/GenBank/DDBJ databases">
        <authorList>
            <person name="Ji K."/>
            <person name="Li J."/>
        </authorList>
    </citation>
    <scope>NUCLEOTIDE SEQUENCE</scope>
    <source>
        <strain evidence="2">JKM2019</strain>
        <tissue evidence="2">Whole body</tissue>
    </source>
</reference>
<proteinExistence type="predicted"/>
<feature type="transmembrane region" description="Helical" evidence="1">
    <location>
        <begin position="241"/>
        <end position="266"/>
    </location>
</feature>
<dbReference type="EMBL" id="SDOV01000001">
    <property type="protein sequence ID" value="KAH7646637.1"/>
    <property type="molecule type" value="Genomic_DNA"/>
</dbReference>
<name>A0A9D4P9L1_DERFA</name>
<organism evidence="2">
    <name type="scientific">Dermatophagoides farinae</name>
    <name type="common">American house dust mite</name>
    <dbReference type="NCBI Taxonomy" id="6954"/>
    <lineage>
        <taxon>Eukaryota</taxon>
        <taxon>Metazoa</taxon>
        <taxon>Ecdysozoa</taxon>
        <taxon>Arthropoda</taxon>
        <taxon>Chelicerata</taxon>
        <taxon>Arachnida</taxon>
        <taxon>Acari</taxon>
        <taxon>Acariformes</taxon>
        <taxon>Sarcoptiformes</taxon>
        <taxon>Astigmata</taxon>
        <taxon>Psoroptidia</taxon>
        <taxon>Analgoidea</taxon>
        <taxon>Pyroglyphidae</taxon>
        <taxon>Dermatophagoidinae</taxon>
        <taxon>Dermatophagoides</taxon>
    </lineage>
</organism>
<keyword evidence="1" id="KW-0812">Transmembrane</keyword>
<evidence type="ECO:0000313" key="2">
    <source>
        <dbReference type="EMBL" id="KAH7646637.1"/>
    </source>
</evidence>
<dbReference type="AlphaFoldDB" id="A0A9D4P9L1"/>
<gene>
    <name evidence="2" type="ORF">HUG17_2175</name>
</gene>
<protein>
    <submittedName>
        <fullName evidence="2">Uncharacterized protein</fullName>
    </submittedName>
</protein>
<accession>A0A9D4P9L1</accession>
<evidence type="ECO:0000256" key="1">
    <source>
        <dbReference type="SAM" id="Phobius"/>
    </source>
</evidence>
<keyword evidence="1" id="KW-0472">Membrane</keyword>
<comment type="caution">
    <text evidence="2">The sequence shown here is derived from an EMBL/GenBank/DDBJ whole genome shotgun (WGS) entry which is preliminary data.</text>
</comment>
<keyword evidence="1" id="KW-1133">Transmembrane helix</keyword>
<reference evidence="2" key="2">
    <citation type="journal article" date="2021" name="World Allergy Organ. J.">
        <title>Chromosome-level assembly of Dermatophagoides farinae genome and transcriptome reveals two novel allergens Der f 37 and Der f 39.</title>
        <authorList>
            <person name="Chen J."/>
            <person name="Cai Z."/>
            <person name="Fan D."/>
            <person name="Hu J."/>
            <person name="Hou Y."/>
            <person name="He Y."/>
            <person name="Zhang Z."/>
            <person name="Zhao Z."/>
            <person name="Gao P."/>
            <person name="Hu W."/>
            <person name="Sun J."/>
            <person name="Li J."/>
            <person name="Ji K."/>
        </authorList>
    </citation>
    <scope>NUCLEOTIDE SEQUENCE</scope>
    <source>
        <strain evidence="2">JKM2019</strain>
    </source>
</reference>
<dbReference type="Proteomes" id="UP000828236">
    <property type="component" value="Unassembled WGS sequence"/>
</dbReference>